<keyword evidence="3" id="KW-0482">Metalloprotease</keyword>
<proteinExistence type="predicted"/>
<dbReference type="GeneID" id="94375103"/>
<feature type="transmembrane region" description="Helical" evidence="1">
    <location>
        <begin position="20"/>
        <end position="46"/>
    </location>
</feature>
<keyword evidence="4" id="KW-1185">Reference proteome</keyword>
<dbReference type="PANTHER" id="PTHR39430:SF1">
    <property type="entry name" value="PROTEASE"/>
    <property type="match status" value="1"/>
</dbReference>
<dbReference type="PANTHER" id="PTHR39430">
    <property type="entry name" value="MEMBRANE-ASSOCIATED PROTEASE-RELATED"/>
    <property type="match status" value="1"/>
</dbReference>
<keyword evidence="1" id="KW-1133">Transmembrane helix</keyword>
<feature type="transmembrane region" description="Helical" evidence="1">
    <location>
        <begin position="58"/>
        <end position="80"/>
    </location>
</feature>
<feature type="domain" description="CAAX prenyl protease 2/Lysostaphin resistance protein A-like" evidence="2">
    <location>
        <begin position="140"/>
        <end position="236"/>
    </location>
</feature>
<dbReference type="Pfam" id="PF02517">
    <property type="entry name" value="Rce1-like"/>
    <property type="match status" value="1"/>
</dbReference>
<organism evidence="3 4">
    <name type="scientific">Brevundimonas nasdae</name>
    <dbReference type="NCBI Taxonomy" id="172043"/>
    <lineage>
        <taxon>Bacteria</taxon>
        <taxon>Pseudomonadati</taxon>
        <taxon>Pseudomonadota</taxon>
        <taxon>Alphaproteobacteria</taxon>
        <taxon>Caulobacterales</taxon>
        <taxon>Caulobacteraceae</taxon>
        <taxon>Brevundimonas</taxon>
    </lineage>
</organism>
<keyword evidence="1" id="KW-0472">Membrane</keyword>
<evidence type="ECO:0000259" key="2">
    <source>
        <dbReference type="Pfam" id="PF02517"/>
    </source>
</evidence>
<feature type="transmembrane region" description="Helical" evidence="1">
    <location>
        <begin position="173"/>
        <end position="193"/>
    </location>
</feature>
<feature type="transmembrane region" description="Helical" evidence="1">
    <location>
        <begin position="199"/>
        <end position="218"/>
    </location>
</feature>
<dbReference type="EMBL" id="CP080034">
    <property type="protein sequence ID" value="QYC11782.1"/>
    <property type="molecule type" value="Genomic_DNA"/>
</dbReference>
<sequence length="319" mass="33982">MAGIELYAPREPRHRRTWTAVALILAVVFIILGQTLSMIPAILLGWVDMQGQSQGWGAMAYTLAGFAVIALITIGWVILFERRSIRAIGFNDQGLKRFLRGYGIGLAFLLTVVGLIAALGGYRIEAGGAFTTPNVLGALFPIVVLLIGFIIQGSTEEIVTRGWLMQVIASRHGLGWGIGLSSALFGLLHAGNIKPSPELVVGVANVVLFGVMIGFYAAREGSLWGVCGWHAAWNWLLGLGFGLEVSGQVIQTPPLIIDLADRTGAPWWLTGAAFGPEGSVVTTAVLLLACVVLALRWRSKDYGVVGEAPVVVAEEKAPV</sequence>
<feature type="transmembrane region" description="Helical" evidence="1">
    <location>
        <begin position="223"/>
        <end position="243"/>
    </location>
</feature>
<keyword evidence="3" id="KW-0645">Protease</keyword>
<keyword evidence="3" id="KW-0378">Hydrolase</keyword>
<reference evidence="3 4" key="1">
    <citation type="submission" date="2021-07" db="EMBL/GenBank/DDBJ databases">
        <title>Isolation and characterization of bacteria from a gold mining with a capacity of golden bioaccumulation.</title>
        <authorList>
            <person name="Yang X.J."/>
        </authorList>
    </citation>
    <scope>NUCLEOTIDE SEQUENCE [LARGE SCALE GENOMIC DNA]</scope>
    <source>
        <strain evidence="3 4">Au29</strain>
    </source>
</reference>
<dbReference type="InterPro" id="IPR003675">
    <property type="entry name" value="Rce1/LyrA-like_dom"/>
</dbReference>
<dbReference type="Proteomes" id="UP000824334">
    <property type="component" value="Chromosome"/>
</dbReference>
<name>A0ABX8TKS8_9CAUL</name>
<accession>A0ABX8TKS8</accession>
<feature type="transmembrane region" description="Helical" evidence="1">
    <location>
        <begin position="278"/>
        <end position="295"/>
    </location>
</feature>
<evidence type="ECO:0000313" key="4">
    <source>
        <dbReference type="Proteomes" id="UP000824334"/>
    </source>
</evidence>
<evidence type="ECO:0000256" key="1">
    <source>
        <dbReference type="SAM" id="Phobius"/>
    </source>
</evidence>
<keyword evidence="1" id="KW-0812">Transmembrane</keyword>
<evidence type="ECO:0000313" key="3">
    <source>
        <dbReference type="EMBL" id="QYC11782.1"/>
    </source>
</evidence>
<gene>
    <name evidence="3" type="ORF">KWG56_07490</name>
</gene>
<dbReference type="GO" id="GO:0008237">
    <property type="term" value="F:metallopeptidase activity"/>
    <property type="evidence" value="ECO:0007669"/>
    <property type="project" value="UniProtKB-KW"/>
</dbReference>
<feature type="transmembrane region" description="Helical" evidence="1">
    <location>
        <begin position="101"/>
        <end position="122"/>
    </location>
</feature>
<dbReference type="RefSeq" id="WP_219354303.1">
    <property type="nucleotide sequence ID" value="NZ_CP080034.1"/>
</dbReference>
<protein>
    <submittedName>
        <fullName evidence="3">CPBP family intramembrane metalloprotease</fullName>
    </submittedName>
</protein>
<feature type="transmembrane region" description="Helical" evidence="1">
    <location>
        <begin position="134"/>
        <end position="152"/>
    </location>
</feature>